<gene>
    <name evidence="1" type="ORF">MEDL_32995</name>
</gene>
<accession>A0A8S3SMY4</accession>
<dbReference type="Proteomes" id="UP000683360">
    <property type="component" value="Unassembled WGS sequence"/>
</dbReference>
<sequence>MIAFSPRKMILNTQKQKKTLKGSKKLASSYLVSSRYNRLFSLLLKTSTAAKKAFYSQVKTIVRQEVSALVRPSSKSVWRSSSKHGIDSIMQFSWDKVLEETKLLCPVLYSSLSSAIAKQDDLTKRIGERHISLKPNLGCVIGQIVFAQKPTTMKFLQEITGVQLCLSGTAREAFVRLNHLGLTLSTDAVRSAVDRLRMNYDKKHDIIAIFAIFAEH</sequence>
<dbReference type="AlphaFoldDB" id="A0A8S3SMY4"/>
<evidence type="ECO:0000313" key="1">
    <source>
        <dbReference type="EMBL" id="CAG2219412.1"/>
    </source>
</evidence>
<name>A0A8S3SMY4_MYTED</name>
<protein>
    <submittedName>
        <fullName evidence="1">Uncharacterized protein</fullName>
    </submittedName>
</protein>
<proteinExistence type="predicted"/>
<dbReference type="EMBL" id="CAJPWZ010001630">
    <property type="protein sequence ID" value="CAG2219412.1"/>
    <property type="molecule type" value="Genomic_DNA"/>
</dbReference>
<evidence type="ECO:0000313" key="2">
    <source>
        <dbReference type="Proteomes" id="UP000683360"/>
    </source>
</evidence>
<keyword evidence="2" id="KW-1185">Reference proteome</keyword>
<reference evidence="1" key="1">
    <citation type="submission" date="2021-03" db="EMBL/GenBank/DDBJ databases">
        <authorList>
            <person name="Bekaert M."/>
        </authorList>
    </citation>
    <scope>NUCLEOTIDE SEQUENCE</scope>
</reference>
<organism evidence="1 2">
    <name type="scientific">Mytilus edulis</name>
    <name type="common">Blue mussel</name>
    <dbReference type="NCBI Taxonomy" id="6550"/>
    <lineage>
        <taxon>Eukaryota</taxon>
        <taxon>Metazoa</taxon>
        <taxon>Spiralia</taxon>
        <taxon>Lophotrochozoa</taxon>
        <taxon>Mollusca</taxon>
        <taxon>Bivalvia</taxon>
        <taxon>Autobranchia</taxon>
        <taxon>Pteriomorphia</taxon>
        <taxon>Mytilida</taxon>
        <taxon>Mytiloidea</taxon>
        <taxon>Mytilidae</taxon>
        <taxon>Mytilinae</taxon>
        <taxon>Mytilus</taxon>
    </lineage>
</organism>
<dbReference type="OrthoDB" id="10068252at2759"/>
<comment type="caution">
    <text evidence="1">The sequence shown here is derived from an EMBL/GenBank/DDBJ whole genome shotgun (WGS) entry which is preliminary data.</text>
</comment>